<dbReference type="RefSeq" id="XP_056789643.1">
    <property type="nucleotide sequence ID" value="XM_056934449.1"/>
</dbReference>
<evidence type="ECO:0000313" key="2">
    <source>
        <dbReference type="EMBL" id="KAJ5484859.1"/>
    </source>
</evidence>
<comment type="caution">
    <text evidence="2">The sequence shown here is derived from an EMBL/GenBank/DDBJ whole genome shotgun (WGS) entry which is preliminary data.</text>
</comment>
<dbReference type="GeneID" id="81624698"/>
<protein>
    <submittedName>
        <fullName evidence="2">Uncharacterized protein</fullName>
    </submittedName>
</protein>
<name>A0A9X0BU69_9EURO</name>
<proteinExistence type="predicted"/>
<reference evidence="2" key="2">
    <citation type="journal article" date="2023" name="IMA Fungus">
        <title>Comparative genomic study of the Penicillium genus elucidates a diverse pangenome and 15 lateral gene transfer events.</title>
        <authorList>
            <person name="Petersen C."/>
            <person name="Sorensen T."/>
            <person name="Nielsen M.R."/>
            <person name="Sondergaard T.E."/>
            <person name="Sorensen J.L."/>
            <person name="Fitzpatrick D.A."/>
            <person name="Frisvad J.C."/>
            <person name="Nielsen K.L."/>
        </authorList>
    </citation>
    <scope>NUCLEOTIDE SEQUENCE</scope>
    <source>
        <strain evidence="2">IBT 30728</strain>
    </source>
</reference>
<evidence type="ECO:0000256" key="1">
    <source>
        <dbReference type="SAM" id="MobiDB-lite"/>
    </source>
</evidence>
<gene>
    <name evidence="2" type="ORF">N7539_004847</name>
</gene>
<dbReference type="Proteomes" id="UP001148312">
    <property type="component" value="Unassembled WGS sequence"/>
</dbReference>
<dbReference type="AlphaFoldDB" id="A0A9X0BU69"/>
<keyword evidence="3" id="KW-1185">Reference proteome</keyword>
<feature type="region of interest" description="Disordered" evidence="1">
    <location>
        <begin position="70"/>
        <end position="92"/>
    </location>
</feature>
<reference evidence="2" key="1">
    <citation type="submission" date="2022-12" db="EMBL/GenBank/DDBJ databases">
        <authorList>
            <person name="Petersen C."/>
        </authorList>
    </citation>
    <scope>NUCLEOTIDE SEQUENCE</scope>
    <source>
        <strain evidence="2">IBT 30728</strain>
    </source>
</reference>
<dbReference type="EMBL" id="JAPWDQ010000005">
    <property type="protein sequence ID" value="KAJ5484859.1"/>
    <property type="molecule type" value="Genomic_DNA"/>
</dbReference>
<feature type="compositionally biased region" description="Basic and acidic residues" evidence="1">
    <location>
        <begin position="70"/>
        <end position="83"/>
    </location>
</feature>
<evidence type="ECO:0000313" key="3">
    <source>
        <dbReference type="Proteomes" id="UP001148312"/>
    </source>
</evidence>
<organism evidence="2 3">
    <name type="scientific">Penicillium diatomitis</name>
    <dbReference type="NCBI Taxonomy" id="2819901"/>
    <lineage>
        <taxon>Eukaryota</taxon>
        <taxon>Fungi</taxon>
        <taxon>Dikarya</taxon>
        <taxon>Ascomycota</taxon>
        <taxon>Pezizomycotina</taxon>
        <taxon>Eurotiomycetes</taxon>
        <taxon>Eurotiomycetidae</taxon>
        <taxon>Eurotiales</taxon>
        <taxon>Aspergillaceae</taxon>
        <taxon>Penicillium</taxon>
    </lineage>
</organism>
<accession>A0A9X0BU69</accession>
<sequence>MDIYCGSTGFVTIPAQQIKSLVAFQALSHAISHVARMTYFPESPSFSKITDEYLDGYKTVPPTITSRELSADRCHADGPRTAEKNVAATDCG</sequence>